<organism evidence="1 2">
    <name type="scientific">Gluconacetobacter diazotrophicus</name>
    <name type="common">Acetobacter diazotrophicus</name>
    <dbReference type="NCBI Taxonomy" id="33996"/>
    <lineage>
        <taxon>Bacteria</taxon>
        <taxon>Pseudomonadati</taxon>
        <taxon>Pseudomonadota</taxon>
        <taxon>Alphaproteobacteria</taxon>
        <taxon>Acetobacterales</taxon>
        <taxon>Acetobacteraceae</taxon>
        <taxon>Gluconacetobacter</taxon>
    </lineage>
</organism>
<dbReference type="RefSeq" id="WP_183115361.1">
    <property type="nucleotide sequence ID" value="NZ_JABEQG010000002.1"/>
</dbReference>
<evidence type="ECO:0000313" key="1">
    <source>
        <dbReference type="EMBL" id="MBB2155189.1"/>
    </source>
</evidence>
<dbReference type="AlphaFoldDB" id="A0A7W4FCT1"/>
<name>A0A7W4FCT1_GLUDI</name>
<comment type="caution">
    <text evidence="1">The sequence shown here is derived from an EMBL/GenBank/DDBJ whole genome shotgun (WGS) entry which is preliminary data.</text>
</comment>
<dbReference type="Proteomes" id="UP000550787">
    <property type="component" value="Unassembled WGS sequence"/>
</dbReference>
<evidence type="ECO:0000313" key="2">
    <source>
        <dbReference type="Proteomes" id="UP000550787"/>
    </source>
</evidence>
<reference evidence="1 2" key="1">
    <citation type="submission" date="2020-04" db="EMBL/GenBank/DDBJ databases">
        <title>Description of novel Gluconacetobacter.</title>
        <authorList>
            <person name="Sombolestani A."/>
        </authorList>
    </citation>
    <scope>NUCLEOTIDE SEQUENCE [LARGE SCALE GENOMIC DNA]</scope>
    <source>
        <strain evidence="1 2">LMG 7603</strain>
    </source>
</reference>
<accession>A0A7W4FCT1</accession>
<dbReference type="EMBL" id="JABEQG010000002">
    <property type="protein sequence ID" value="MBB2155189.1"/>
    <property type="molecule type" value="Genomic_DNA"/>
</dbReference>
<gene>
    <name evidence="1" type="ORF">HLH33_02505</name>
</gene>
<proteinExistence type="predicted"/>
<protein>
    <submittedName>
        <fullName evidence="1">Uncharacterized protein</fullName>
    </submittedName>
</protein>
<sequence length="203" mass="20482">MPVTLPNPVTRTALLSALNELLQQSPDGDAGAPGISFADDQTTGLIRNADSSISIVVAGNVVLTIGSGGLSPPVWQNWAPVLSFGGFSAGQLTGTTTAAYFVWGGVCFWWATISLVFKGDSTGQAAIAGLPVTAQGNGLFAAQVVSVTGIASNGAPITGVVQGNTITLYKGQNAGDPSQILTDADFENAASISLQGSFPVSNP</sequence>